<dbReference type="EMBL" id="BAAANN010000010">
    <property type="protein sequence ID" value="GAA1958280.1"/>
    <property type="molecule type" value="Genomic_DNA"/>
</dbReference>
<dbReference type="PANTHER" id="PTHR33164">
    <property type="entry name" value="TRANSCRIPTIONAL REGULATOR, MARR FAMILY"/>
    <property type="match status" value="1"/>
</dbReference>
<name>A0ABP5C8Q9_9PSEU</name>
<gene>
    <name evidence="2" type="ORF">GCM10009754_30740</name>
</gene>
<dbReference type="PRINTS" id="PR00598">
    <property type="entry name" value="HTHMARR"/>
</dbReference>
<dbReference type="InterPro" id="IPR036390">
    <property type="entry name" value="WH_DNA-bd_sf"/>
</dbReference>
<dbReference type="Proteomes" id="UP001501116">
    <property type="component" value="Unassembled WGS sequence"/>
</dbReference>
<evidence type="ECO:0000313" key="3">
    <source>
        <dbReference type="Proteomes" id="UP001501116"/>
    </source>
</evidence>
<dbReference type="Gene3D" id="1.10.10.10">
    <property type="entry name" value="Winged helix-like DNA-binding domain superfamily/Winged helix DNA-binding domain"/>
    <property type="match status" value="1"/>
</dbReference>
<protein>
    <submittedName>
        <fullName evidence="2">MarR family transcriptional regulator</fullName>
    </submittedName>
</protein>
<proteinExistence type="predicted"/>
<evidence type="ECO:0000313" key="2">
    <source>
        <dbReference type="EMBL" id="GAA1958280.1"/>
    </source>
</evidence>
<dbReference type="InterPro" id="IPR036388">
    <property type="entry name" value="WH-like_DNA-bd_sf"/>
</dbReference>
<dbReference type="PROSITE" id="PS50995">
    <property type="entry name" value="HTH_MARR_2"/>
    <property type="match status" value="1"/>
</dbReference>
<dbReference type="PANTHER" id="PTHR33164:SF99">
    <property type="entry name" value="MARR FAMILY REGULATORY PROTEIN"/>
    <property type="match status" value="1"/>
</dbReference>
<keyword evidence="3" id="KW-1185">Reference proteome</keyword>
<dbReference type="SUPFAM" id="SSF46785">
    <property type="entry name" value="Winged helix' DNA-binding domain"/>
    <property type="match status" value="1"/>
</dbReference>
<dbReference type="InterPro" id="IPR000835">
    <property type="entry name" value="HTH_MarR-typ"/>
</dbReference>
<dbReference type="SMART" id="SM00347">
    <property type="entry name" value="HTH_MARR"/>
    <property type="match status" value="1"/>
</dbReference>
<organism evidence="2 3">
    <name type="scientific">Amycolatopsis minnesotensis</name>
    <dbReference type="NCBI Taxonomy" id="337894"/>
    <lineage>
        <taxon>Bacteria</taxon>
        <taxon>Bacillati</taxon>
        <taxon>Actinomycetota</taxon>
        <taxon>Actinomycetes</taxon>
        <taxon>Pseudonocardiales</taxon>
        <taxon>Pseudonocardiaceae</taxon>
        <taxon>Amycolatopsis</taxon>
    </lineage>
</organism>
<comment type="caution">
    <text evidence="2">The sequence shown here is derived from an EMBL/GenBank/DDBJ whole genome shotgun (WGS) entry which is preliminary data.</text>
</comment>
<reference evidence="3" key="1">
    <citation type="journal article" date="2019" name="Int. J. Syst. Evol. Microbiol.">
        <title>The Global Catalogue of Microorganisms (GCM) 10K type strain sequencing project: providing services to taxonomists for standard genome sequencing and annotation.</title>
        <authorList>
            <consortium name="The Broad Institute Genomics Platform"/>
            <consortium name="The Broad Institute Genome Sequencing Center for Infectious Disease"/>
            <person name="Wu L."/>
            <person name="Ma J."/>
        </authorList>
    </citation>
    <scope>NUCLEOTIDE SEQUENCE [LARGE SCALE GENOMIC DNA]</scope>
    <source>
        <strain evidence="3">JCM 14545</strain>
    </source>
</reference>
<dbReference type="InterPro" id="IPR039422">
    <property type="entry name" value="MarR/SlyA-like"/>
</dbReference>
<feature type="domain" description="HTH marR-type" evidence="1">
    <location>
        <begin position="1"/>
        <end position="121"/>
    </location>
</feature>
<evidence type="ECO:0000259" key="1">
    <source>
        <dbReference type="PROSITE" id="PS50995"/>
    </source>
</evidence>
<dbReference type="Pfam" id="PF12802">
    <property type="entry name" value="MarR_2"/>
    <property type="match status" value="1"/>
</dbReference>
<accession>A0ABP5C8Q9</accession>
<sequence length="122" mass="13124">MVMDSRGDWRRSVSEATGLPFTRVRALKRLGAPRTMADLAERMGVDAPAATVAVNDLEERGLVLRRPHPDNRRAKLVELTPAGRRVLATVHAVADRPPAGLAALGEDDLAALAALLDRITAQ</sequence>